<sequence>MSPRRLRRWITVIMIACWSPCLHTVKRATICLPTIACTSFPPSGASLLPINVRLWPEGLKFSSFRRAVEMNFKVV</sequence>
<evidence type="ECO:0000313" key="2">
    <source>
        <dbReference type="EMBL" id="MBW63154.1"/>
    </source>
</evidence>
<reference evidence="2" key="1">
    <citation type="submission" date="2018-01" db="EMBL/GenBank/DDBJ databases">
        <title>An insight into the sialome of Amazonian anophelines.</title>
        <authorList>
            <person name="Ribeiro J.M."/>
            <person name="Scarpassa V."/>
            <person name="Calvo E."/>
        </authorList>
    </citation>
    <scope>NUCLEOTIDE SEQUENCE</scope>
    <source>
        <tissue evidence="2">Salivary glands</tissue>
    </source>
</reference>
<keyword evidence="1" id="KW-0732">Signal</keyword>
<proteinExistence type="predicted"/>
<dbReference type="AlphaFoldDB" id="A0A2M4CCW9"/>
<feature type="signal peptide" evidence="1">
    <location>
        <begin position="1"/>
        <end position="24"/>
    </location>
</feature>
<name>A0A2M4CCW9_9DIPT</name>
<evidence type="ECO:0000256" key="1">
    <source>
        <dbReference type="SAM" id="SignalP"/>
    </source>
</evidence>
<feature type="chain" id="PRO_5014888956" evidence="1">
    <location>
        <begin position="25"/>
        <end position="75"/>
    </location>
</feature>
<organism evidence="2">
    <name type="scientific">Anopheles marajoara</name>
    <dbReference type="NCBI Taxonomy" id="58244"/>
    <lineage>
        <taxon>Eukaryota</taxon>
        <taxon>Metazoa</taxon>
        <taxon>Ecdysozoa</taxon>
        <taxon>Arthropoda</taxon>
        <taxon>Hexapoda</taxon>
        <taxon>Insecta</taxon>
        <taxon>Pterygota</taxon>
        <taxon>Neoptera</taxon>
        <taxon>Endopterygota</taxon>
        <taxon>Diptera</taxon>
        <taxon>Nematocera</taxon>
        <taxon>Culicoidea</taxon>
        <taxon>Culicidae</taxon>
        <taxon>Anophelinae</taxon>
        <taxon>Anopheles</taxon>
    </lineage>
</organism>
<protein>
    <submittedName>
        <fullName evidence="2">Putative secreted protein</fullName>
    </submittedName>
</protein>
<accession>A0A2M4CCW9</accession>
<dbReference type="EMBL" id="GGFJ01014013">
    <property type="protein sequence ID" value="MBW63154.1"/>
    <property type="molecule type" value="Transcribed_RNA"/>
</dbReference>